<organism evidence="2 3">
    <name type="scientific">Venustampulla echinocandica</name>
    <dbReference type="NCBI Taxonomy" id="2656787"/>
    <lineage>
        <taxon>Eukaryota</taxon>
        <taxon>Fungi</taxon>
        <taxon>Dikarya</taxon>
        <taxon>Ascomycota</taxon>
        <taxon>Pezizomycotina</taxon>
        <taxon>Leotiomycetes</taxon>
        <taxon>Helotiales</taxon>
        <taxon>Pleuroascaceae</taxon>
        <taxon>Venustampulla</taxon>
    </lineage>
</organism>
<reference evidence="2 3" key="1">
    <citation type="journal article" date="2018" name="IMA Fungus">
        <title>IMA Genome-F 9: Draft genome sequence of Annulohypoxylon stygium, Aspergillus mulundensis, Berkeleyomyces basicola (syn. Thielaviopsis basicola), Ceratocystis smalleyi, two Cercospora beticola strains, Coleophoma cylindrospora, Fusarium fracticaudum, Phialophora cf. hyalina, and Morchella septimelata.</title>
        <authorList>
            <person name="Wingfield B.D."/>
            <person name="Bills G.F."/>
            <person name="Dong Y."/>
            <person name="Huang W."/>
            <person name="Nel W.J."/>
            <person name="Swalarsk-Parry B.S."/>
            <person name="Vaghefi N."/>
            <person name="Wilken P.M."/>
            <person name="An Z."/>
            <person name="de Beer Z.W."/>
            <person name="De Vos L."/>
            <person name="Chen L."/>
            <person name="Duong T.A."/>
            <person name="Gao Y."/>
            <person name="Hammerbacher A."/>
            <person name="Kikkert J.R."/>
            <person name="Li Y."/>
            <person name="Li H."/>
            <person name="Li K."/>
            <person name="Li Q."/>
            <person name="Liu X."/>
            <person name="Ma X."/>
            <person name="Naidoo K."/>
            <person name="Pethybridge S.J."/>
            <person name="Sun J."/>
            <person name="Steenkamp E.T."/>
            <person name="van der Nest M.A."/>
            <person name="van Wyk S."/>
            <person name="Wingfield M.J."/>
            <person name="Xiong C."/>
            <person name="Yue Q."/>
            <person name="Zhang X."/>
        </authorList>
    </citation>
    <scope>NUCLEOTIDE SEQUENCE [LARGE SCALE GENOMIC DNA]</scope>
    <source>
        <strain evidence="2 3">BP 5553</strain>
    </source>
</reference>
<proteinExistence type="predicted"/>
<feature type="region of interest" description="Disordered" evidence="1">
    <location>
        <begin position="50"/>
        <end position="75"/>
    </location>
</feature>
<dbReference type="OrthoDB" id="3509960at2759"/>
<dbReference type="RefSeq" id="XP_031872105.1">
    <property type="nucleotide sequence ID" value="XM_032012412.1"/>
</dbReference>
<evidence type="ECO:0000313" key="2">
    <source>
        <dbReference type="EMBL" id="RDL39449.1"/>
    </source>
</evidence>
<dbReference type="Proteomes" id="UP000254866">
    <property type="component" value="Unassembled WGS sequence"/>
</dbReference>
<evidence type="ECO:0008006" key="4">
    <source>
        <dbReference type="Google" id="ProtNLM"/>
    </source>
</evidence>
<comment type="caution">
    <text evidence="2">The sequence shown here is derived from an EMBL/GenBank/DDBJ whole genome shotgun (WGS) entry which is preliminary data.</text>
</comment>
<sequence length="342" mass="39066">MDLFNLPLRSRGGYVPPPSSHRRHVNIGMEIPFHDPLRRRRGMLEFPEPFVGGSLPRRDRHRVMGPRTDPSPEMGDPCLGLAAERRKPSLATPAYDEYSFYFPDQGPDCHTSRPKYQGHAPSLQTRLPIPPQRHTYRHAHFGRGCSPHHHCGCGGGSNYSSEDKFSFKTKDICVRGKAYKVRSSYLAEAPKFETDLIKYLDKKIEEVVPQRVVRMLVDFINYDDYNHEGGLLDEAKLNILATNVGAKSVIDFSLDFLKQNIDCDVQAEDLCDIVTTVMMSDGVGDGLKEWLKKYLTPGQRLERLFYHESYAELMLDHPEVETKLEILLGVRRKEDDGKYKAM</sequence>
<evidence type="ECO:0000313" key="3">
    <source>
        <dbReference type="Proteomes" id="UP000254866"/>
    </source>
</evidence>
<accession>A0A370TVC1</accession>
<name>A0A370TVC1_9HELO</name>
<dbReference type="STRING" id="2656787.A0A370TVC1"/>
<protein>
    <recommendedName>
        <fullName evidence="4">BTB domain-containing protein</fullName>
    </recommendedName>
</protein>
<keyword evidence="3" id="KW-1185">Reference proteome</keyword>
<gene>
    <name evidence="2" type="ORF">BP5553_03789</name>
</gene>
<dbReference type="AlphaFoldDB" id="A0A370TVC1"/>
<evidence type="ECO:0000256" key="1">
    <source>
        <dbReference type="SAM" id="MobiDB-lite"/>
    </source>
</evidence>
<dbReference type="GeneID" id="43596638"/>
<dbReference type="EMBL" id="NPIC01000002">
    <property type="protein sequence ID" value="RDL39449.1"/>
    <property type="molecule type" value="Genomic_DNA"/>
</dbReference>